<dbReference type="AlphaFoldDB" id="A0AAN0IN88"/>
<organism evidence="10 11">
    <name type="scientific">Amphimedon queenslandica</name>
    <name type="common">Sponge</name>
    <dbReference type="NCBI Taxonomy" id="400682"/>
    <lineage>
        <taxon>Eukaryota</taxon>
        <taxon>Metazoa</taxon>
        <taxon>Porifera</taxon>
        <taxon>Demospongiae</taxon>
        <taxon>Heteroscleromorpha</taxon>
        <taxon>Haplosclerida</taxon>
        <taxon>Niphatidae</taxon>
        <taxon>Amphimedon</taxon>
    </lineage>
</organism>
<dbReference type="InterPro" id="IPR029058">
    <property type="entry name" value="AB_hydrolase_fold"/>
</dbReference>
<comment type="similarity">
    <text evidence="3">Belongs to the peptidase S9C family.</text>
</comment>
<evidence type="ECO:0000259" key="8">
    <source>
        <dbReference type="Pfam" id="PF00326"/>
    </source>
</evidence>
<evidence type="ECO:0000256" key="4">
    <source>
        <dbReference type="ARBA" id="ARBA00011881"/>
    </source>
</evidence>
<dbReference type="GO" id="GO:0008242">
    <property type="term" value="F:omega peptidase activity"/>
    <property type="evidence" value="ECO:0007669"/>
    <property type="project" value="UniProtKB-EC"/>
</dbReference>
<dbReference type="SUPFAM" id="SSF82171">
    <property type="entry name" value="DPP6 N-terminal domain-like"/>
    <property type="match status" value="1"/>
</dbReference>
<proteinExistence type="inferred from homology"/>
<dbReference type="GO" id="GO:0006508">
    <property type="term" value="P:proteolysis"/>
    <property type="evidence" value="ECO:0007669"/>
    <property type="project" value="InterPro"/>
</dbReference>
<keyword evidence="11" id="KW-1185">Reference proteome</keyword>
<keyword evidence="7" id="KW-0378">Hydrolase</keyword>
<feature type="domain" description="Acylamino-acid-releasing enzyme N-terminal" evidence="9">
    <location>
        <begin position="5"/>
        <end position="454"/>
    </location>
</feature>
<dbReference type="GO" id="GO:0004252">
    <property type="term" value="F:serine-type endopeptidase activity"/>
    <property type="evidence" value="ECO:0007669"/>
    <property type="project" value="InterPro"/>
</dbReference>
<evidence type="ECO:0000256" key="3">
    <source>
        <dbReference type="ARBA" id="ARBA00010040"/>
    </source>
</evidence>
<dbReference type="SUPFAM" id="SSF53474">
    <property type="entry name" value="alpha/beta-Hydrolases"/>
    <property type="match status" value="1"/>
</dbReference>
<dbReference type="Pfam" id="PF19283">
    <property type="entry name" value="APEH_N"/>
    <property type="match status" value="1"/>
</dbReference>
<dbReference type="Proteomes" id="UP000007879">
    <property type="component" value="Unassembled WGS sequence"/>
</dbReference>
<evidence type="ECO:0000256" key="7">
    <source>
        <dbReference type="ARBA" id="ARBA00022801"/>
    </source>
</evidence>
<dbReference type="InterPro" id="IPR001375">
    <property type="entry name" value="Peptidase_S9_cat"/>
</dbReference>
<reference evidence="10" key="2">
    <citation type="submission" date="2024-06" db="UniProtKB">
        <authorList>
            <consortium name="EnsemblMetazoa"/>
        </authorList>
    </citation>
    <scope>IDENTIFICATION</scope>
</reference>
<reference evidence="11" key="1">
    <citation type="journal article" date="2010" name="Nature">
        <title>The Amphimedon queenslandica genome and the evolution of animal complexity.</title>
        <authorList>
            <person name="Srivastava M."/>
            <person name="Simakov O."/>
            <person name="Chapman J."/>
            <person name="Fahey B."/>
            <person name="Gauthier M.E."/>
            <person name="Mitros T."/>
            <person name="Richards G.S."/>
            <person name="Conaco C."/>
            <person name="Dacre M."/>
            <person name="Hellsten U."/>
            <person name="Larroux C."/>
            <person name="Putnam N.H."/>
            <person name="Stanke M."/>
            <person name="Adamska M."/>
            <person name="Darling A."/>
            <person name="Degnan S.M."/>
            <person name="Oakley T.H."/>
            <person name="Plachetzki D.C."/>
            <person name="Zhai Y."/>
            <person name="Adamski M."/>
            <person name="Calcino A."/>
            <person name="Cummins S.F."/>
            <person name="Goodstein D.M."/>
            <person name="Harris C."/>
            <person name="Jackson D.J."/>
            <person name="Leys S.P."/>
            <person name="Shu S."/>
            <person name="Woodcroft B.J."/>
            <person name="Vervoort M."/>
            <person name="Kosik K.S."/>
            <person name="Manning G."/>
            <person name="Degnan B.M."/>
            <person name="Rokhsar D.S."/>
        </authorList>
    </citation>
    <scope>NUCLEOTIDE SEQUENCE [LARGE SCALE GENOMIC DNA]</scope>
</reference>
<dbReference type="KEGG" id="aqu:100637042"/>
<dbReference type="InterPro" id="IPR002471">
    <property type="entry name" value="Pept_S9_AS"/>
</dbReference>
<dbReference type="Pfam" id="PF00326">
    <property type="entry name" value="Peptidase_S9"/>
    <property type="match status" value="1"/>
</dbReference>
<dbReference type="GeneID" id="100637042"/>
<dbReference type="PANTHER" id="PTHR42776:SF4">
    <property type="entry name" value="ACYLAMINO-ACID-RELEASING ENZYME"/>
    <property type="match status" value="1"/>
</dbReference>
<dbReference type="EC" id="3.4.19.1" evidence="5"/>
<keyword evidence="6" id="KW-0963">Cytoplasm</keyword>
<evidence type="ECO:0000313" key="11">
    <source>
        <dbReference type="Proteomes" id="UP000007879"/>
    </source>
</evidence>
<dbReference type="PANTHER" id="PTHR42776">
    <property type="entry name" value="SERINE PEPTIDASE S9 FAMILY MEMBER"/>
    <property type="match status" value="1"/>
</dbReference>
<evidence type="ECO:0000313" key="10">
    <source>
        <dbReference type="EnsemblMetazoa" id="XP_011404787.1"/>
    </source>
</evidence>
<dbReference type="EnsemblMetazoa" id="XM_011406485.2">
    <property type="protein sequence ID" value="XP_011404787.1"/>
    <property type="gene ID" value="LOC100637042"/>
</dbReference>
<comment type="subunit">
    <text evidence="4">Homotetramer.</text>
</comment>
<feature type="domain" description="Peptidase S9 prolyl oligopeptidase catalytic" evidence="8">
    <location>
        <begin position="506"/>
        <end position="702"/>
    </location>
</feature>
<dbReference type="PROSITE" id="PS00708">
    <property type="entry name" value="PRO_ENDOPEP_SER"/>
    <property type="match status" value="1"/>
</dbReference>
<sequence>MAAVQEKASQLYREIAQIPVATEGRIFRSGNGLYEVEVKWSQKDLERGNKVTFAKSYLVGRDPGSKKLSVLSSNSFQRDAASVSLECYSTCGKFRAVLMKGKSSKMESGAEPQQFIEIWDSSNLIKSFNVKEQFGKKHGKINDDDQFSSFQLSFDGSKLLYVAEKKVPDSIPYFKKKNNGDEDKGSEPKEMGTEYVYRQSWGEQLTTVINPIIVVLDIKTEECTVIDSPSNYSCGRARWVPDSTKELVYVGYDNEPLKLGFVYCFNRKSTLFCANVDTNVSTPLTDGTKYIFGLRFNGEPLYLLFIENDADLPYPHMSCARVRMVDWKTKKIETLVDLVDKSTNEGFTGVYAYSLPDRCWGDNDKMYFHDCQKSYREIMRLDVNTKSISCITSDTEKGAYAVFDVFDGLLLGRYANPAQPMKIFIAELPSSSDGFKDIDFCEIATTTVSISDNIKWEVLPLKREDSSGYPYEALFVSPRVVESLPPLIVLPHGGPHTSSIADFFVWTTCLVGLGYSIVFVNYNGSIGYGQDFIKSLLGNVGTLDVNDVQFAAESLVKRGSVDASRVFALGGSHGGFLSVHLVSQFPDFYKATFVRNPVINIASMRNETDIIDWTHSVTGLPYDPKVTPTPDQYSKMLEMSPIVHAHKIKGAVTLAVGAEDHRCPPSQARELYTLLHAQGKDVNMFLYPKDCHPLMSVDTDADCYMHCVLLFNKYS</sequence>
<dbReference type="InterPro" id="IPR045550">
    <property type="entry name" value="AARE_N"/>
</dbReference>
<dbReference type="GO" id="GO:0005737">
    <property type="term" value="C:cytoplasm"/>
    <property type="evidence" value="ECO:0007669"/>
    <property type="project" value="UniProtKB-SubCell"/>
</dbReference>
<comment type="catalytic activity">
    <reaction evidence="1">
        <text>Cleavage of an N-acetyl or N-formyl amino acid from the N-terminus of a polypeptide.</text>
        <dbReference type="EC" id="3.4.19.1"/>
    </reaction>
</comment>
<evidence type="ECO:0000256" key="2">
    <source>
        <dbReference type="ARBA" id="ARBA00004496"/>
    </source>
</evidence>
<evidence type="ECO:0000259" key="9">
    <source>
        <dbReference type="Pfam" id="PF19283"/>
    </source>
</evidence>
<dbReference type="Gene3D" id="3.40.50.1820">
    <property type="entry name" value="alpha/beta hydrolase"/>
    <property type="match status" value="1"/>
</dbReference>
<evidence type="ECO:0000256" key="5">
    <source>
        <dbReference type="ARBA" id="ARBA00012917"/>
    </source>
</evidence>
<name>A0AAN0IN88_AMPQE</name>
<dbReference type="RefSeq" id="XP_011404787.1">
    <property type="nucleotide sequence ID" value="XM_011406485.2"/>
</dbReference>
<evidence type="ECO:0000256" key="6">
    <source>
        <dbReference type="ARBA" id="ARBA00022490"/>
    </source>
</evidence>
<comment type="subcellular location">
    <subcellularLocation>
        <location evidence="2">Cytoplasm</location>
    </subcellularLocation>
</comment>
<evidence type="ECO:0000256" key="1">
    <source>
        <dbReference type="ARBA" id="ARBA00000721"/>
    </source>
</evidence>
<protein>
    <recommendedName>
        <fullName evidence="5">acylaminoacyl-peptidase</fullName>
        <ecNumber evidence="5">3.4.19.1</ecNumber>
    </recommendedName>
</protein>
<accession>A0AAN0IN88</accession>